<dbReference type="EMBL" id="CP082781">
    <property type="protein sequence ID" value="UGS26845.1"/>
    <property type="molecule type" value="Genomic_DNA"/>
</dbReference>
<reference evidence="3 4" key="1">
    <citation type="submission" date="2023-01" db="EMBL/GenBank/DDBJ databases">
        <title>Characterization of estradiol degrading bacteria Microbacterium sp. MZT7 and reveal degrading genes through genome analysis.</title>
        <authorList>
            <person name="Hao P."/>
            <person name="Gao Y."/>
        </authorList>
    </citation>
    <scope>NUCLEOTIDE SEQUENCE [LARGE SCALE GENOMIC DNA]</scope>
    <source>
        <strain evidence="3 4">MZT7</strain>
    </source>
</reference>
<sequence length="222" mass="23391">MSRSPRGSSAPVVAELGRPETPQETADRKAASSAAYRSSQTFRNLVAAMLVTLGVVLVIVFIVPRGEPGERPPIDLAAIAKDAETAVGGPVVVPEVPKDWRVNKAELSGGAYTVWDVTMAPTGDTARGFARIAQAIDAEPAWAAIPLNGASPKDRVTIEGREWEVFTIARPADNGNVSYALGAPAGDDYVLIYGSLSADDAARIAKGLEPQLAQIDARQEDE</sequence>
<dbReference type="Proteomes" id="UP001199642">
    <property type="component" value="Chromosome"/>
</dbReference>
<evidence type="ECO:0000313" key="3">
    <source>
        <dbReference type="EMBL" id="UGS26845.1"/>
    </source>
</evidence>
<organism evidence="3 4">
    <name type="scientific">Microbacterium resistens</name>
    <dbReference type="NCBI Taxonomy" id="156977"/>
    <lineage>
        <taxon>Bacteria</taxon>
        <taxon>Bacillati</taxon>
        <taxon>Actinomycetota</taxon>
        <taxon>Actinomycetes</taxon>
        <taxon>Micrococcales</taxon>
        <taxon>Microbacteriaceae</taxon>
        <taxon>Microbacterium</taxon>
    </lineage>
</organism>
<proteinExistence type="predicted"/>
<name>A0ABY3RU88_9MICO</name>
<feature type="transmembrane region" description="Helical" evidence="2">
    <location>
        <begin position="45"/>
        <end position="63"/>
    </location>
</feature>
<evidence type="ECO:0000256" key="2">
    <source>
        <dbReference type="SAM" id="Phobius"/>
    </source>
</evidence>
<keyword evidence="2" id="KW-0812">Transmembrane</keyword>
<accession>A0ABY3RU88</accession>
<protein>
    <submittedName>
        <fullName evidence="3">DUF4245 domain-containing protein</fullName>
    </submittedName>
</protein>
<dbReference type="InterPro" id="IPR025339">
    <property type="entry name" value="DUF4245"/>
</dbReference>
<feature type="region of interest" description="Disordered" evidence="1">
    <location>
        <begin position="1"/>
        <end position="26"/>
    </location>
</feature>
<keyword evidence="2" id="KW-0472">Membrane</keyword>
<keyword evidence="4" id="KW-1185">Reference proteome</keyword>
<evidence type="ECO:0000313" key="4">
    <source>
        <dbReference type="Proteomes" id="UP001199642"/>
    </source>
</evidence>
<evidence type="ECO:0000256" key="1">
    <source>
        <dbReference type="SAM" id="MobiDB-lite"/>
    </source>
</evidence>
<gene>
    <name evidence="3" type="ORF">K8F61_01015</name>
</gene>
<keyword evidence="2" id="KW-1133">Transmembrane helix</keyword>
<dbReference type="Pfam" id="PF14030">
    <property type="entry name" value="DUF4245"/>
    <property type="match status" value="1"/>
</dbReference>
<dbReference type="RefSeq" id="WP_067250212.1">
    <property type="nucleotide sequence ID" value="NZ_CP082781.1"/>
</dbReference>